<sequence length="290" mass="32274">MARKRKFTLALSSELTVAVVAENNSLNDKAASSTLDSSPVPANNLTSAQNQQELSANSLPNDVQINGNHRHIFLSDDDEDLSSFVSVVTLLNNNNNSGQDCLRVQALFRNLLASSPQSVLELAINIRNGLMNRIGTDGTTLTLTTLQHSNVLPQQSLPGISQHTKNQLQEEFKALFLQTRNNSTYLYEELIIRMCNISKTDDRLGSLVKNVGSWYNMCHYRLHVAIVKLTTEFLSIYKSLKTDASDVLKAMITREDTQQVIKTCDKITIDLKIPTKPSVVKESLVRKLLS</sequence>
<comment type="caution">
    <text evidence="2">The sequence shown here is derived from an EMBL/GenBank/DDBJ whole genome shotgun (WGS) entry which is preliminary data.</text>
</comment>
<proteinExistence type="predicted"/>
<dbReference type="EMBL" id="CAJVPP010006158">
    <property type="protein sequence ID" value="CAG8674721.1"/>
    <property type="molecule type" value="Genomic_DNA"/>
</dbReference>
<dbReference type="Proteomes" id="UP000789375">
    <property type="component" value="Unassembled WGS sequence"/>
</dbReference>
<evidence type="ECO:0000313" key="2">
    <source>
        <dbReference type="EMBL" id="CAG8674721.1"/>
    </source>
</evidence>
<protein>
    <submittedName>
        <fullName evidence="2">6473_t:CDS:1</fullName>
    </submittedName>
</protein>
<feature type="chain" id="PRO_5040108554" evidence="1">
    <location>
        <begin position="22"/>
        <end position="290"/>
    </location>
</feature>
<gene>
    <name evidence="2" type="ORF">FMOSSE_LOCUS12588</name>
</gene>
<reference evidence="2" key="1">
    <citation type="submission" date="2021-06" db="EMBL/GenBank/DDBJ databases">
        <authorList>
            <person name="Kallberg Y."/>
            <person name="Tangrot J."/>
            <person name="Rosling A."/>
        </authorList>
    </citation>
    <scope>NUCLEOTIDE SEQUENCE</scope>
    <source>
        <strain evidence="2">87-6 pot B 2015</strain>
    </source>
</reference>
<name>A0A9N9EF34_FUNMO</name>
<dbReference type="AlphaFoldDB" id="A0A9N9EF34"/>
<accession>A0A9N9EF34</accession>
<keyword evidence="1" id="KW-0732">Signal</keyword>
<evidence type="ECO:0000313" key="3">
    <source>
        <dbReference type="Proteomes" id="UP000789375"/>
    </source>
</evidence>
<keyword evidence="3" id="KW-1185">Reference proteome</keyword>
<organism evidence="2 3">
    <name type="scientific">Funneliformis mosseae</name>
    <name type="common">Endomycorrhizal fungus</name>
    <name type="synonym">Glomus mosseae</name>
    <dbReference type="NCBI Taxonomy" id="27381"/>
    <lineage>
        <taxon>Eukaryota</taxon>
        <taxon>Fungi</taxon>
        <taxon>Fungi incertae sedis</taxon>
        <taxon>Mucoromycota</taxon>
        <taxon>Glomeromycotina</taxon>
        <taxon>Glomeromycetes</taxon>
        <taxon>Glomerales</taxon>
        <taxon>Glomeraceae</taxon>
        <taxon>Funneliformis</taxon>
    </lineage>
</organism>
<feature type="signal peptide" evidence="1">
    <location>
        <begin position="1"/>
        <end position="21"/>
    </location>
</feature>
<evidence type="ECO:0000256" key="1">
    <source>
        <dbReference type="SAM" id="SignalP"/>
    </source>
</evidence>